<evidence type="ECO:0000256" key="10">
    <source>
        <dbReference type="ARBA" id="ARBA00022989"/>
    </source>
</evidence>
<dbReference type="GO" id="GO:0030007">
    <property type="term" value="P:intracellular potassium ion homeostasis"/>
    <property type="evidence" value="ECO:0007669"/>
    <property type="project" value="TreeGrafter"/>
</dbReference>
<keyword evidence="13 18" id="KW-0472">Membrane</keyword>
<evidence type="ECO:0000256" key="6">
    <source>
        <dbReference type="ARBA" id="ARBA00022607"/>
    </source>
</evidence>
<dbReference type="PANTHER" id="PTHR11523">
    <property type="entry name" value="SODIUM/POTASSIUM-DEPENDENT ATPASE BETA SUBUNIT"/>
    <property type="match status" value="1"/>
</dbReference>
<keyword evidence="8" id="KW-0630">Potassium</keyword>
<dbReference type="FunFam" id="2.60.40.1660:FF:000004">
    <property type="entry name" value="sodium/potassium-transporting ATPase subunit beta-2"/>
    <property type="match status" value="1"/>
</dbReference>
<protein>
    <submittedName>
        <fullName evidence="19">Sodium/potassium-transporting ATPase subunit beta-2</fullName>
    </submittedName>
</protein>
<comment type="subcellular location">
    <subcellularLocation>
        <location evidence="1">Cell membrane</location>
        <topology evidence="1">Single-pass type II membrane protein</topology>
    </subcellularLocation>
</comment>
<evidence type="ECO:0000256" key="4">
    <source>
        <dbReference type="ARBA" id="ARBA00022475"/>
    </source>
</evidence>
<reference evidence="19" key="1">
    <citation type="journal article" date="2017" name="Toxicon">
        <title>Venom-gland transcriptomics and venom proteomics of the Hentz striped scorpion (Centruroides hentzi; Buthidae) reveal high toxin diversity in a harmless member of a lethal family.</title>
        <authorList>
            <person name="Ward M.J."/>
            <person name="Ellsworth S.A."/>
            <person name="Rokyta D.R."/>
        </authorList>
    </citation>
    <scope>NUCLEOTIDE SEQUENCE</scope>
    <source>
        <tissue evidence="19">Venom gland</tissue>
    </source>
</reference>
<evidence type="ECO:0000313" key="19">
    <source>
        <dbReference type="EMBL" id="MBW20203.1"/>
    </source>
</evidence>
<dbReference type="GO" id="GO:0001671">
    <property type="term" value="F:ATPase activator activity"/>
    <property type="evidence" value="ECO:0007669"/>
    <property type="project" value="UniProtKB-ARBA"/>
</dbReference>
<evidence type="ECO:0000256" key="16">
    <source>
        <dbReference type="ARBA" id="ARBA00023201"/>
    </source>
</evidence>
<keyword evidence="12" id="KW-0406">Ion transport</keyword>
<evidence type="ECO:0000256" key="2">
    <source>
        <dbReference type="ARBA" id="ARBA00005876"/>
    </source>
</evidence>
<dbReference type="InterPro" id="IPR000402">
    <property type="entry name" value="Na/K_ATPase_sub_beta"/>
</dbReference>
<dbReference type="InterPro" id="IPR038702">
    <property type="entry name" value="Na/K_ATPase_sub_beta_sf"/>
</dbReference>
<evidence type="ECO:0000256" key="12">
    <source>
        <dbReference type="ARBA" id="ARBA00023065"/>
    </source>
</evidence>
<organism evidence="19">
    <name type="scientific">Centruroides hentzi</name>
    <dbReference type="NCBI Taxonomy" id="88313"/>
    <lineage>
        <taxon>Eukaryota</taxon>
        <taxon>Metazoa</taxon>
        <taxon>Ecdysozoa</taxon>
        <taxon>Arthropoda</taxon>
        <taxon>Chelicerata</taxon>
        <taxon>Arachnida</taxon>
        <taxon>Scorpiones</taxon>
        <taxon>Buthida</taxon>
        <taxon>Buthoidea</taxon>
        <taxon>Buthidae</taxon>
        <taxon>Centruroides</taxon>
    </lineage>
</organism>
<evidence type="ECO:0000256" key="15">
    <source>
        <dbReference type="ARBA" id="ARBA00023180"/>
    </source>
</evidence>
<keyword evidence="10 18" id="KW-1133">Transmembrane helix</keyword>
<keyword evidence="15" id="KW-0325">Glycoprotein</keyword>
<dbReference type="GO" id="GO:0036376">
    <property type="term" value="P:sodium ion export across plasma membrane"/>
    <property type="evidence" value="ECO:0007669"/>
    <property type="project" value="TreeGrafter"/>
</dbReference>
<dbReference type="EMBL" id="GFWZ01000213">
    <property type="protein sequence ID" value="MBW20203.1"/>
    <property type="molecule type" value="Transcribed_RNA"/>
</dbReference>
<feature type="transmembrane region" description="Helical" evidence="18">
    <location>
        <begin position="45"/>
        <end position="66"/>
    </location>
</feature>
<name>A0A2I9LP98_9SCOR</name>
<keyword evidence="7 18" id="KW-0812">Transmembrane</keyword>
<dbReference type="GO" id="GO:1990573">
    <property type="term" value="P:potassium ion import across plasma membrane"/>
    <property type="evidence" value="ECO:0007669"/>
    <property type="project" value="TreeGrafter"/>
</dbReference>
<evidence type="ECO:0000256" key="17">
    <source>
        <dbReference type="ARBA" id="ARBA00025540"/>
    </source>
</evidence>
<keyword evidence="16" id="KW-0739">Sodium transport</keyword>
<evidence type="ECO:0000256" key="14">
    <source>
        <dbReference type="ARBA" id="ARBA00023157"/>
    </source>
</evidence>
<comment type="similarity">
    <text evidence="2">Belongs to the X(+)/potassium ATPases subunit beta family.</text>
</comment>
<evidence type="ECO:0000256" key="13">
    <source>
        <dbReference type="ARBA" id="ARBA00023136"/>
    </source>
</evidence>
<dbReference type="Pfam" id="PF00287">
    <property type="entry name" value="Na_K-ATPase"/>
    <property type="match status" value="1"/>
</dbReference>
<keyword evidence="9" id="KW-0735">Signal-anchor</keyword>
<evidence type="ECO:0000256" key="5">
    <source>
        <dbReference type="ARBA" id="ARBA00022538"/>
    </source>
</evidence>
<evidence type="ECO:0000256" key="8">
    <source>
        <dbReference type="ARBA" id="ARBA00022958"/>
    </source>
</evidence>
<proteinExistence type="inferred from homology"/>
<dbReference type="GO" id="GO:0005890">
    <property type="term" value="C:sodium:potassium-exchanging ATPase complex"/>
    <property type="evidence" value="ECO:0007669"/>
    <property type="project" value="InterPro"/>
</dbReference>
<dbReference type="AlphaFoldDB" id="A0A2I9LP98"/>
<evidence type="ECO:0000256" key="7">
    <source>
        <dbReference type="ARBA" id="ARBA00022692"/>
    </source>
</evidence>
<sequence>MADDKGPFSKPSNLTKWQGCKQFLWNSDTKECLGRTGMSWLKITVFYIIFYSCLAAFWTVMLIIFYQTLSSSEPRWQLDSSRIGSSPGLGFRPRPPEDNIDSTLIWFNADDQETIKHWVENLEEFLQPYKSQRNVSSCSIDQGPGDDKTCYFSVDKISDKCSISSSYGYPARTPCVLIKLNRIYNWVPEPYQNASDLPSGIPEDIKMIYSPDYVWISCVGENAADKDNIGDVEYLPQQGISVKFFPFKNQKEYLSPFVFVRFKDIAKNVLVNIECKAWAKNIKYDRGDRLGSVHFELLVD</sequence>
<accession>A0A2I9LP98</accession>
<dbReference type="Gene3D" id="2.60.40.1660">
    <property type="entry name" value="Na, k-atpase alpha subunit"/>
    <property type="match status" value="1"/>
</dbReference>
<evidence type="ECO:0000256" key="18">
    <source>
        <dbReference type="SAM" id="Phobius"/>
    </source>
</evidence>
<keyword evidence="4" id="KW-1003">Cell membrane</keyword>
<dbReference type="PANTHER" id="PTHR11523:SF28">
    <property type="entry name" value="NA_K-ATPASE BETA SUBUNIT ISOFORM 4-RELATED"/>
    <property type="match status" value="1"/>
</dbReference>
<comment type="function">
    <text evidence="17">This is the non-catalytic component of the active enzyme, which catalyzes the hydrolysis of ATP coupled with the exchange of Na(+) and K(+) ions across the plasma membrane. The beta subunit regulates, through assembly of alpha/beta heterodimers, the number of sodium pumps transported to the plasma membrane.</text>
</comment>
<keyword evidence="14" id="KW-1015">Disulfide bond</keyword>
<evidence type="ECO:0000256" key="11">
    <source>
        <dbReference type="ARBA" id="ARBA00023053"/>
    </source>
</evidence>
<keyword evidence="5" id="KW-0633">Potassium transport</keyword>
<evidence type="ECO:0000256" key="9">
    <source>
        <dbReference type="ARBA" id="ARBA00022968"/>
    </source>
</evidence>
<dbReference type="GO" id="GO:0006883">
    <property type="term" value="P:intracellular sodium ion homeostasis"/>
    <property type="evidence" value="ECO:0007669"/>
    <property type="project" value="TreeGrafter"/>
</dbReference>
<keyword evidence="3" id="KW-0813">Transport</keyword>
<evidence type="ECO:0000256" key="1">
    <source>
        <dbReference type="ARBA" id="ARBA00004401"/>
    </source>
</evidence>
<keyword evidence="6" id="KW-0740">Sodium/potassium transport</keyword>
<keyword evidence="11" id="KW-0915">Sodium</keyword>
<evidence type="ECO:0000256" key="3">
    <source>
        <dbReference type="ARBA" id="ARBA00022448"/>
    </source>
</evidence>